<reference evidence="2 3" key="1">
    <citation type="submission" date="2022-10" db="EMBL/GenBank/DDBJ databases">
        <title>Marinomonas transparenta sp. nov. and Marinomonas sargassi sp. nov., isolated from marine alga (Sargassum natans (L.) Gaillon).</title>
        <authorList>
            <person name="Wang Y."/>
        </authorList>
    </citation>
    <scope>NUCLEOTIDE SEQUENCE [LARGE SCALE GENOMIC DNA]</scope>
    <source>
        <strain evidence="2 3">C2222</strain>
    </source>
</reference>
<feature type="transmembrane region" description="Helical" evidence="1">
    <location>
        <begin position="16"/>
        <end position="35"/>
    </location>
</feature>
<accession>A0ABT2YQH6</accession>
<dbReference type="RefSeq" id="WP_263529499.1">
    <property type="nucleotide sequence ID" value="NZ_JAOVZB010000001.1"/>
</dbReference>
<name>A0ABT2YQH6_9GAMM</name>
<dbReference type="SUPFAM" id="SSF55785">
    <property type="entry name" value="PYP-like sensor domain (PAS domain)"/>
    <property type="match status" value="1"/>
</dbReference>
<organism evidence="2 3">
    <name type="scientific">Marinomonas sargassi</name>
    <dbReference type="NCBI Taxonomy" id="2984494"/>
    <lineage>
        <taxon>Bacteria</taxon>
        <taxon>Pseudomonadati</taxon>
        <taxon>Pseudomonadota</taxon>
        <taxon>Gammaproteobacteria</taxon>
        <taxon>Oceanospirillales</taxon>
        <taxon>Oceanospirillaceae</taxon>
        <taxon>Marinomonas</taxon>
    </lineage>
</organism>
<gene>
    <name evidence="2" type="ORF">OFY17_04455</name>
</gene>
<protein>
    <submittedName>
        <fullName evidence="2">Uncharacterized protein</fullName>
    </submittedName>
</protein>
<keyword evidence="1" id="KW-1133">Transmembrane helix</keyword>
<proteinExistence type="predicted"/>
<keyword evidence="1" id="KW-0812">Transmembrane</keyword>
<feature type="transmembrane region" description="Helical" evidence="1">
    <location>
        <begin position="252"/>
        <end position="273"/>
    </location>
</feature>
<dbReference type="InterPro" id="IPR035965">
    <property type="entry name" value="PAS-like_dom_sf"/>
</dbReference>
<evidence type="ECO:0000313" key="3">
    <source>
        <dbReference type="Proteomes" id="UP001209713"/>
    </source>
</evidence>
<dbReference type="EMBL" id="JAOVZB010000001">
    <property type="protein sequence ID" value="MCV2402135.1"/>
    <property type="molecule type" value="Genomic_DNA"/>
</dbReference>
<keyword evidence="3" id="KW-1185">Reference proteome</keyword>
<dbReference type="Proteomes" id="UP001209713">
    <property type="component" value="Unassembled WGS sequence"/>
</dbReference>
<evidence type="ECO:0000313" key="2">
    <source>
        <dbReference type="EMBL" id="MCV2402135.1"/>
    </source>
</evidence>
<sequence>MAKVVISLQKRLQKKLLILLGCAFVIFSLAILFFVESLNRSFSEKELALKHRVVEQTFNSYLTRAEGEMSLISQDLSLNNYGVGHELDLIFSNHEELIFGELDFFYIEWSEGDHAIDPRARLFTDSDFSSLLSNGLINRWVAIYTENGTRLLMNKKRIVSDYQNLGFSYGFISLDDNLTLTNLLLDSAGINAVRIYDQSQNRVLLDEARSGESLLNSALLSSLPLISSVDSSLLLEISQKNILTVTVAMKTLFYVAVVGVALILFYFLFIYQFNRALFTPLKRLSLHNDQTPLLFSELEPLQKKRNLEKTALVAKDHRFKLLTESVECAIIFCNEVTEIQMVNGEARTLFPESLKARTIFDFMPISCHQPIQEALKGEVGITFDITMKSMNRIYRWHAFPFVNDSIHQGVLLVGRDTTKESSLAWQLEQLNPLPSLQQEKVDVDTIVSELIYLSEQSYFTNAQQLQGWMTLLTRTLGEIGRSSVEPSVSECLGDVLSKVSNQITKDMGVNTDRVLIDCSLDDAMQIFSFSPDMKQLLRVFIMMVASNDTVKTKLSVRFVEEELEIVATYDKARPILDWFVTTLITRLKGKQQVSLNSTLSVTVPIEERELKGEGGLPSAVVAWVTNDYSNEGLISELLEKLGVTVKKYTSTDSFLTHLNSVNHFDAIIVGCDKATDTQFELTEFLQNKYDRMGLPLIWVNCSKPTYISSEVINLLGSPFEYNLYDALQQAFIREPLSTVNMQNDDEHYWVIVGGSRVTKAIWYSALENCHISAHWWDDLSSYYAVLSQYPDASIILLESQSDALLSVVNIEFPETQFFTVQSWGHAPNYVHCYDVKPPYSNEKINEFVKYVAQNKKTLGE</sequence>
<comment type="caution">
    <text evidence="2">The sequence shown here is derived from an EMBL/GenBank/DDBJ whole genome shotgun (WGS) entry which is preliminary data.</text>
</comment>
<keyword evidence="1" id="KW-0472">Membrane</keyword>
<evidence type="ECO:0000256" key="1">
    <source>
        <dbReference type="SAM" id="Phobius"/>
    </source>
</evidence>